<organism evidence="1 2">
    <name type="scientific">Candidatus Sungbacteria bacterium RIFCSPLOWO2_01_FULL_47_10</name>
    <dbReference type="NCBI Taxonomy" id="1802276"/>
    <lineage>
        <taxon>Bacteria</taxon>
        <taxon>Candidatus Sungiibacteriota</taxon>
    </lineage>
</organism>
<dbReference type="SMART" id="SM00855">
    <property type="entry name" value="PGAM"/>
    <property type="match status" value="1"/>
</dbReference>
<name>A0A1G2L528_9BACT</name>
<dbReference type="AlphaFoldDB" id="A0A1G2L528"/>
<protein>
    <recommendedName>
        <fullName evidence="3">Phosphoglycerate mutase (2,3-diphosphoglycerate-dependent)</fullName>
    </recommendedName>
</protein>
<reference evidence="1 2" key="1">
    <citation type="journal article" date="2016" name="Nat. Commun.">
        <title>Thousands of microbial genomes shed light on interconnected biogeochemical processes in an aquifer system.</title>
        <authorList>
            <person name="Anantharaman K."/>
            <person name="Brown C.T."/>
            <person name="Hug L.A."/>
            <person name="Sharon I."/>
            <person name="Castelle C.J."/>
            <person name="Probst A.J."/>
            <person name="Thomas B.C."/>
            <person name="Singh A."/>
            <person name="Wilkins M.J."/>
            <person name="Karaoz U."/>
            <person name="Brodie E.L."/>
            <person name="Williams K.H."/>
            <person name="Hubbard S.S."/>
            <person name="Banfield J.F."/>
        </authorList>
    </citation>
    <scope>NUCLEOTIDE SEQUENCE [LARGE SCALE GENOMIC DNA]</scope>
</reference>
<gene>
    <name evidence="1" type="ORF">A2934_01190</name>
</gene>
<dbReference type="InterPro" id="IPR013078">
    <property type="entry name" value="His_Pase_superF_clade-1"/>
</dbReference>
<dbReference type="Proteomes" id="UP000177982">
    <property type="component" value="Unassembled WGS sequence"/>
</dbReference>
<evidence type="ECO:0000313" key="2">
    <source>
        <dbReference type="Proteomes" id="UP000177982"/>
    </source>
</evidence>
<dbReference type="Gene3D" id="3.40.50.1240">
    <property type="entry name" value="Phosphoglycerate mutase-like"/>
    <property type="match status" value="1"/>
</dbReference>
<dbReference type="EMBL" id="MHQO01000024">
    <property type="protein sequence ID" value="OHA06768.1"/>
    <property type="molecule type" value="Genomic_DNA"/>
</dbReference>
<dbReference type="SUPFAM" id="SSF53254">
    <property type="entry name" value="Phosphoglycerate mutase-like"/>
    <property type="match status" value="1"/>
</dbReference>
<proteinExistence type="predicted"/>
<comment type="caution">
    <text evidence="1">The sequence shown here is derived from an EMBL/GenBank/DDBJ whole genome shotgun (WGS) entry which is preliminary data.</text>
</comment>
<evidence type="ECO:0008006" key="3">
    <source>
        <dbReference type="Google" id="ProtNLM"/>
    </source>
</evidence>
<evidence type="ECO:0000313" key="1">
    <source>
        <dbReference type="EMBL" id="OHA06768.1"/>
    </source>
</evidence>
<sequence length="279" mass="31884">MERSQYPEKYYQRVEKIAEESEIFQHPERFVQVRGKEFSLQEEGNPTALILYMRHGKSEYKEDVNAGFNPATDVDLTEQGQQEVHSGAQKISSVLEGLELKDVPVTMITSNKARAKASGQIVRKDLNAGGFTFSEPEQKVSQATGGVKTFNRSPKEVFETIESLCDDKDIDRYWRSGKLQEEHADFRDIESPEELENRILKTFLQSVDILRKMSQKDNRTEVVVAVGHDEVLGALLAKFKLINFESKDGRLGYGEVAKFYILNDKVVIEYAGKNYEFRI</sequence>
<dbReference type="InterPro" id="IPR029033">
    <property type="entry name" value="His_PPase_superfam"/>
</dbReference>
<accession>A0A1G2L528</accession>